<comment type="caution">
    <text evidence="1">The sequence shown here is derived from an EMBL/GenBank/DDBJ whole genome shotgun (WGS) entry which is preliminary data.</text>
</comment>
<dbReference type="Proteomes" id="UP000218327">
    <property type="component" value="Unassembled WGS sequence"/>
</dbReference>
<protein>
    <submittedName>
        <fullName evidence="1">Uncharacterized protein</fullName>
    </submittedName>
</protein>
<reference evidence="2" key="1">
    <citation type="submission" date="2017-08" db="EMBL/GenBank/DDBJ databases">
        <title>A dynamic microbial community with high functional redundancy inhabits the cold, oxic subseafloor aquifer.</title>
        <authorList>
            <person name="Tully B.J."/>
            <person name="Wheat C.G."/>
            <person name="Glazer B.T."/>
            <person name="Huber J.A."/>
        </authorList>
    </citation>
    <scope>NUCLEOTIDE SEQUENCE [LARGE SCALE GENOMIC DNA]</scope>
</reference>
<dbReference type="EMBL" id="NVVJ01000076">
    <property type="protein sequence ID" value="PCJ20864.1"/>
    <property type="molecule type" value="Genomic_DNA"/>
</dbReference>
<name>A0A2A5ANF1_9GAMM</name>
<accession>A0A2A5ANF1</accession>
<organism evidence="1 2">
    <name type="scientific">SAR86 cluster bacterium</name>
    <dbReference type="NCBI Taxonomy" id="2030880"/>
    <lineage>
        <taxon>Bacteria</taxon>
        <taxon>Pseudomonadati</taxon>
        <taxon>Pseudomonadota</taxon>
        <taxon>Gammaproteobacteria</taxon>
        <taxon>SAR86 cluster</taxon>
    </lineage>
</organism>
<gene>
    <name evidence="1" type="ORF">COA96_15570</name>
</gene>
<evidence type="ECO:0000313" key="1">
    <source>
        <dbReference type="EMBL" id="PCJ20864.1"/>
    </source>
</evidence>
<evidence type="ECO:0000313" key="2">
    <source>
        <dbReference type="Proteomes" id="UP000218327"/>
    </source>
</evidence>
<proteinExistence type="predicted"/>
<dbReference type="AlphaFoldDB" id="A0A2A5ANF1"/>
<sequence>MDLIRKLRISSVIAGPEARKLYLAAAEEIELCHARLEIYHHLVFGDGDELVRRDSDYEGRHKKPDAIDCRDATIELLEQSAKTH</sequence>